<dbReference type="EMBL" id="FMYQ01000047">
    <property type="protein sequence ID" value="SDE41015.1"/>
    <property type="molecule type" value="Genomic_DNA"/>
</dbReference>
<gene>
    <name evidence="1" type="ORF">SAMN05421548_1472</name>
</gene>
<sequence>MQSLTQLAGTLPRDHTFREFVSTFTPHIDFVTEEQAAEFIRLVCEVDSRSELATNQEAAWRFHEYLRKPYIAWRKECARKH</sequence>
<keyword evidence="2" id="KW-1185">Reference proteome</keyword>
<dbReference type="AlphaFoldDB" id="A0A1G7CR84"/>
<evidence type="ECO:0000313" key="1">
    <source>
        <dbReference type="EMBL" id="SDE41015.1"/>
    </source>
</evidence>
<accession>A0A1G7CR84</accession>
<dbReference type="RefSeq" id="WP_245747096.1">
    <property type="nucleotide sequence ID" value="NZ_FMYQ01000047.1"/>
</dbReference>
<dbReference type="STRING" id="416944.SAMN05421548_1472"/>
<reference evidence="2" key="1">
    <citation type="submission" date="2016-09" db="EMBL/GenBank/DDBJ databases">
        <authorList>
            <person name="Varghese N."/>
            <person name="Submissions S."/>
        </authorList>
    </citation>
    <scope>NUCLEOTIDE SEQUENCE [LARGE SCALE GENOMIC DNA]</scope>
    <source>
        <strain evidence="2">TNe-862</strain>
    </source>
</reference>
<dbReference type="Proteomes" id="UP000198908">
    <property type="component" value="Unassembled WGS sequence"/>
</dbReference>
<proteinExistence type="predicted"/>
<organism evidence="1 2">
    <name type="scientific">Paraburkholderia lycopersici</name>
    <dbReference type="NCBI Taxonomy" id="416944"/>
    <lineage>
        <taxon>Bacteria</taxon>
        <taxon>Pseudomonadati</taxon>
        <taxon>Pseudomonadota</taxon>
        <taxon>Betaproteobacteria</taxon>
        <taxon>Burkholderiales</taxon>
        <taxon>Burkholderiaceae</taxon>
        <taxon>Paraburkholderia</taxon>
    </lineage>
</organism>
<name>A0A1G7CR84_9BURK</name>
<protein>
    <submittedName>
        <fullName evidence="1">Uncharacterized protein</fullName>
    </submittedName>
</protein>
<evidence type="ECO:0000313" key="2">
    <source>
        <dbReference type="Proteomes" id="UP000198908"/>
    </source>
</evidence>